<dbReference type="AlphaFoldDB" id="A0A1G6QVB6"/>
<organism evidence="2 3">
    <name type="scientific">Bradyrhizobium brasilense</name>
    <dbReference type="NCBI Taxonomy" id="1419277"/>
    <lineage>
        <taxon>Bacteria</taxon>
        <taxon>Pseudomonadati</taxon>
        <taxon>Pseudomonadota</taxon>
        <taxon>Alphaproteobacteria</taxon>
        <taxon>Hyphomicrobiales</taxon>
        <taxon>Nitrobacteraceae</taxon>
        <taxon>Bradyrhizobium</taxon>
    </lineage>
</organism>
<reference evidence="2 3" key="1">
    <citation type="submission" date="2016-10" db="EMBL/GenBank/DDBJ databases">
        <authorList>
            <person name="de Groot N.N."/>
        </authorList>
    </citation>
    <scope>NUCLEOTIDE SEQUENCE [LARGE SCALE GENOMIC DNA]</scope>
    <source>
        <strain evidence="2 3">R5</strain>
    </source>
</reference>
<dbReference type="EMBL" id="FMZW01000006">
    <property type="protein sequence ID" value="SDC96330.1"/>
    <property type="molecule type" value="Genomic_DNA"/>
</dbReference>
<accession>A0A1G6QVB6</accession>
<keyword evidence="1" id="KW-0472">Membrane</keyword>
<feature type="transmembrane region" description="Helical" evidence="1">
    <location>
        <begin position="9"/>
        <end position="30"/>
    </location>
</feature>
<sequence>MKNRTGTEWAIIAAECWLAVVAVAILLIALHPEVG</sequence>
<evidence type="ECO:0000313" key="3">
    <source>
        <dbReference type="Proteomes" id="UP000199245"/>
    </source>
</evidence>
<evidence type="ECO:0000313" key="2">
    <source>
        <dbReference type="EMBL" id="SDC96330.1"/>
    </source>
</evidence>
<proteinExistence type="predicted"/>
<dbReference type="Proteomes" id="UP000199245">
    <property type="component" value="Unassembled WGS sequence"/>
</dbReference>
<name>A0A1G6QVB6_9BRAD</name>
<gene>
    <name evidence="2" type="ORF">SAMN05216337_1006133</name>
</gene>
<protein>
    <submittedName>
        <fullName evidence="2">Uncharacterized protein</fullName>
    </submittedName>
</protein>
<keyword evidence="1" id="KW-1133">Transmembrane helix</keyword>
<keyword evidence="1" id="KW-0812">Transmembrane</keyword>
<evidence type="ECO:0000256" key="1">
    <source>
        <dbReference type="SAM" id="Phobius"/>
    </source>
</evidence>